<dbReference type="InterPro" id="IPR036397">
    <property type="entry name" value="RNaseH_sf"/>
</dbReference>
<dbReference type="SUPFAM" id="SSF56219">
    <property type="entry name" value="DNase I-like"/>
    <property type="match status" value="1"/>
</dbReference>
<evidence type="ECO:0000256" key="2">
    <source>
        <dbReference type="SAM" id="MobiDB-lite"/>
    </source>
</evidence>
<accession>A0AAV9ZHQ0</accession>
<evidence type="ECO:0000256" key="1">
    <source>
        <dbReference type="SAM" id="Coils"/>
    </source>
</evidence>
<gene>
    <name evidence="3" type="ORF">R3P38DRAFT_3234332</name>
</gene>
<dbReference type="InterPro" id="IPR012337">
    <property type="entry name" value="RNaseH-like_sf"/>
</dbReference>
<dbReference type="SUPFAM" id="SSF53098">
    <property type="entry name" value="Ribonuclease H-like"/>
    <property type="match status" value="1"/>
</dbReference>
<feature type="compositionally biased region" description="Polar residues" evidence="2">
    <location>
        <begin position="197"/>
        <end position="209"/>
    </location>
</feature>
<keyword evidence="4" id="KW-1185">Reference proteome</keyword>
<feature type="region of interest" description="Disordered" evidence="2">
    <location>
        <begin position="173"/>
        <end position="241"/>
    </location>
</feature>
<comment type="caution">
    <text evidence="3">The sequence shown here is derived from an EMBL/GenBank/DDBJ whole genome shotgun (WGS) entry which is preliminary data.</text>
</comment>
<organism evidence="3 4">
    <name type="scientific">Favolaschia claudopus</name>
    <dbReference type="NCBI Taxonomy" id="2862362"/>
    <lineage>
        <taxon>Eukaryota</taxon>
        <taxon>Fungi</taxon>
        <taxon>Dikarya</taxon>
        <taxon>Basidiomycota</taxon>
        <taxon>Agaricomycotina</taxon>
        <taxon>Agaricomycetes</taxon>
        <taxon>Agaricomycetidae</taxon>
        <taxon>Agaricales</taxon>
        <taxon>Marasmiineae</taxon>
        <taxon>Mycenaceae</taxon>
        <taxon>Favolaschia</taxon>
    </lineage>
</organism>
<protein>
    <submittedName>
        <fullName evidence="3">Uncharacterized protein</fullName>
    </submittedName>
</protein>
<sequence>MTTWAATKRVLTDHERFKEIFGKQFQLTPPALLVRLNDGDVPWKATNSITEGADKVSDKIDALTRRFKQVEHDMGVRIDSTHALIGQVQKSTARLADNVSHLANAQRSTNLAVSSMQQEISISRQLVAAESSLRLITMLGATEEEKQQARENLEVVKMEKMKLTQRISNLQGTLLAIPPPPPRPPPGLPSTPTRAPQQNSSGGRLSHSPTPSPKRRRISNETNTTAPRIVPDGEDDIEMSNQDNTMPVVRSSCVVQATPLMATRFCTPADGMMYKNMTHRYTRGPDGTRGVAERVAFLVDRRRMYQKCLRRTRRYFFLDSFLFLASLVNLANATGPTSTFSIYSFNANGLVHSVKMHHISSAISHRKPHVFVLNESKTNSQTAKNLPNGDYQIHEEPGVKTTNHHLYKWGVVLGVRKDIQVVQRLTNLHAALRGRIVVVDVALPQSGNTAHIHRVFGVYAPWDPGTADTRDFCPLCSSYEDFLRWNGQLVVKMQEISTLPFSKLFAAMICDPEKNGGSIIDRVATSTDTLLDAEIFVANENHDFIPNTNHRAIIARLVIRPPGGGFTIFSHVPATSAKPRISKLEPHRHDKFRKMFDERAEADCLQNIEVVDEESPSFGSMKEAYGRMSRFRKRDEFVTNTKIQKALADVRAYGGALRILRGDADFCPSKESQSLALKIRRQHSDDENGLPLLKVANLLKRNAYKRLFQERAMEIKARTALRDKRQIMGALYGGSTKRLVKMAEFVPMPLVITEPGSEQLIGEPTAVKEALNGLARSARERVSADPFLWPQPAELKDLRAVLRKGNARPAPGPDGWEKWVVKNLSDDSLGLVLQLVNYITRSPDRLDELARRLPIQIIANCPITWLNFLLTPYSSKKGLIPDTQVATQQDVRTRDLMSYLASVKCWSTRHKVPVYAIKRDQMKGFDYLSPEGMYDAVRAYGLPQQIIDIDEASQTSVRCFIRTAHGLTESITISGVNKQGAPMSLNDLLANNPAALIITSSTSGKADPHLLDDHLQLLVAMTEATDDSYLFAKTLHSLRRSTLEMERFQYAYGWMTQWSKTVAYALQVPGDLPSKVSFDSVTIQQGVDPMLVTKHDVPLIRDELDFLRAKVDNPAARFEELKAFKDKVPMYCLPLSRASFFAAYQTSEEMDRRIMRKVHDELGMPFTPNTLIMGLPLKLHGLEFPSIARINAGIAIDGLARDLNHHIHAYRTMARITLLADWTCSIDDCANPLDGAGLQRDFSHHAGRIPYGWIVAQKIMGSKDINLSLRRTERTEILSGEVSLSHCVALHNCRTPLPTGSPKLIDGHGLRSLRAKSIRTVNDIGEWVVTHAGYAFQLRSRPSVGKWSEAAKDNWNRITVFLSRMSVNSLFDGTEDLLLQRSERRTMAECTLRRLANVSKLRPSPTAIESPAWATDGSMIPANAGLLQPKSVTAAITGPITLAVRIEGRNIAAMQGELMALVAGLLFAESSPDPPPIYTDYLNAVNMVTDKRSKVNQDAKLRRTNARSYYRWILSLVERTEAEVIHIRGHTDALSVPSQMNFEADHYAFCAQKFIDEIPLAPIPTFDMDDFTFFSPGHGWIELGLRLDTTNEC</sequence>
<name>A0AAV9ZHQ0_9AGAR</name>
<dbReference type="EMBL" id="JAWWNJ010000151">
    <property type="protein sequence ID" value="KAK6981319.1"/>
    <property type="molecule type" value="Genomic_DNA"/>
</dbReference>
<keyword evidence="1" id="KW-0175">Coiled coil</keyword>
<feature type="coiled-coil region" evidence="1">
    <location>
        <begin position="139"/>
        <end position="166"/>
    </location>
</feature>
<evidence type="ECO:0000313" key="4">
    <source>
        <dbReference type="Proteomes" id="UP001362999"/>
    </source>
</evidence>
<dbReference type="Proteomes" id="UP001362999">
    <property type="component" value="Unassembled WGS sequence"/>
</dbReference>
<evidence type="ECO:0000313" key="3">
    <source>
        <dbReference type="EMBL" id="KAK6981319.1"/>
    </source>
</evidence>
<proteinExistence type="predicted"/>
<dbReference type="Gene3D" id="3.60.10.10">
    <property type="entry name" value="Endonuclease/exonuclease/phosphatase"/>
    <property type="match status" value="1"/>
</dbReference>
<reference evidence="3 4" key="1">
    <citation type="journal article" date="2024" name="J Genomics">
        <title>Draft genome sequencing and assembly of Favolaschia claudopus CIRM-BRFM 2984 isolated from oak limbs.</title>
        <authorList>
            <person name="Navarro D."/>
            <person name="Drula E."/>
            <person name="Chaduli D."/>
            <person name="Cazenave R."/>
            <person name="Ahrendt S."/>
            <person name="Wang J."/>
            <person name="Lipzen A."/>
            <person name="Daum C."/>
            <person name="Barry K."/>
            <person name="Grigoriev I.V."/>
            <person name="Favel A."/>
            <person name="Rosso M.N."/>
            <person name="Martin F."/>
        </authorList>
    </citation>
    <scope>NUCLEOTIDE SEQUENCE [LARGE SCALE GENOMIC DNA]</scope>
    <source>
        <strain evidence="3 4">CIRM-BRFM 2984</strain>
    </source>
</reference>
<feature type="compositionally biased region" description="Pro residues" evidence="2">
    <location>
        <begin position="177"/>
        <end position="189"/>
    </location>
</feature>
<dbReference type="GO" id="GO:0003676">
    <property type="term" value="F:nucleic acid binding"/>
    <property type="evidence" value="ECO:0007669"/>
    <property type="project" value="InterPro"/>
</dbReference>
<dbReference type="InterPro" id="IPR036691">
    <property type="entry name" value="Endo/exonu/phosph_ase_sf"/>
</dbReference>
<dbReference type="Gene3D" id="3.30.420.10">
    <property type="entry name" value="Ribonuclease H-like superfamily/Ribonuclease H"/>
    <property type="match status" value="1"/>
</dbReference>